<sequence>MCKITIPETRHHHVVTPHVPRDQQSLHSATSTASVNVQRQFGSPAQPGVASNEDSLSGIEDGGQSIGSLEDAAFAAMDMYEAELTPLIDAKRCARQVAECKRSDIKQLRTVIGKHGRPSESHLKQLNALRREYLEACHTIKTLVRRADIAKKRAVAGLVEEAQILHCSWGEDISIPSFGDYEAAATFLSHQYADRGTMAFTPSKATELANLQAVVATCQSQVVRTTEPPTHDAHQIRAVGSKAPVARQEQSTQMIGLQQRELHDGSSRDDIAKTNCDDWTMDQNALTKAASILVSPAQSPSVQETDQERERTEEHHLEKMTPVEINVSNYVTRDRSRRAPATADATRVEAPNGDCSERSEDRRRSSFFESAYHFPSSDGSIVYNVPSSDGSVVIEPTDEPVAIPIDPCTVAFDNLKRWELEHWDRKNDLEKHLGTYTSQFAQYCESNPTSRPKWLADAFGQEYNKRTRNLTLLLTEAEERLRSARLDAKNAGVPNPNSPDQTSDFFSNPNDGPDQEVAKLLIDSCDHERILEWQKAPVKAKKMELSEFKFATSGAEVDTWSSLSARGSPSKRRKIDVNFQWVKSDPDLVSDESDRSRPRKKPERWNRRRAKSETACVRKPLFLFSGILPGDDTNYQFSFTHPLLDDTVWAKVEEWDDIIIVDD</sequence>
<evidence type="ECO:0000313" key="3">
    <source>
        <dbReference type="Proteomes" id="UP000676310"/>
    </source>
</evidence>
<dbReference type="Proteomes" id="UP000676310">
    <property type="component" value="Unassembled WGS sequence"/>
</dbReference>
<dbReference type="AlphaFoldDB" id="A0A8J2HVI9"/>
<name>A0A8J2HVI9_9PLEO</name>
<dbReference type="EMBL" id="CAJRGZ010000015">
    <property type="protein sequence ID" value="CAG5140280.1"/>
    <property type="molecule type" value="Genomic_DNA"/>
</dbReference>
<reference evidence="2" key="1">
    <citation type="submission" date="2021-05" db="EMBL/GenBank/DDBJ databases">
        <authorList>
            <person name="Stam R."/>
        </authorList>
    </citation>
    <scope>NUCLEOTIDE SEQUENCE</scope>
    <source>
        <strain evidence="2">CS162</strain>
    </source>
</reference>
<feature type="region of interest" description="Disordered" evidence="1">
    <location>
        <begin position="294"/>
        <end position="315"/>
    </location>
</feature>
<dbReference type="GeneID" id="67018684"/>
<protein>
    <submittedName>
        <fullName evidence="2">Uncharacterized protein</fullName>
    </submittedName>
</protein>
<organism evidence="2 3">
    <name type="scientific">Alternaria atra</name>
    <dbReference type="NCBI Taxonomy" id="119953"/>
    <lineage>
        <taxon>Eukaryota</taxon>
        <taxon>Fungi</taxon>
        <taxon>Dikarya</taxon>
        <taxon>Ascomycota</taxon>
        <taxon>Pezizomycotina</taxon>
        <taxon>Dothideomycetes</taxon>
        <taxon>Pleosporomycetidae</taxon>
        <taxon>Pleosporales</taxon>
        <taxon>Pleosporineae</taxon>
        <taxon>Pleosporaceae</taxon>
        <taxon>Alternaria</taxon>
        <taxon>Alternaria sect. Ulocladioides</taxon>
    </lineage>
</organism>
<feature type="region of interest" description="Disordered" evidence="1">
    <location>
        <begin position="587"/>
        <end position="607"/>
    </location>
</feature>
<comment type="caution">
    <text evidence="2">The sequence shown here is derived from an EMBL/GenBank/DDBJ whole genome shotgun (WGS) entry which is preliminary data.</text>
</comment>
<evidence type="ECO:0000256" key="1">
    <source>
        <dbReference type="SAM" id="MobiDB-lite"/>
    </source>
</evidence>
<keyword evidence="3" id="KW-1185">Reference proteome</keyword>
<gene>
    <name evidence="2" type="ORF">ALTATR162_LOCUS676</name>
</gene>
<feature type="compositionally biased region" description="Polar residues" evidence="1">
    <location>
        <begin position="498"/>
        <end position="510"/>
    </location>
</feature>
<feature type="compositionally biased region" description="Basic residues" evidence="1">
    <location>
        <begin position="597"/>
        <end position="607"/>
    </location>
</feature>
<evidence type="ECO:0000313" key="2">
    <source>
        <dbReference type="EMBL" id="CAG5140280.1"/>
    </source>
</evidence>
<accession>A0A8J2HVI9</accession>
<feature type="region of interest" description="Disordered" evidence="1">
    <location>
        <begin position="333"/>
        <end position="362"/>
    </location>
</feature>
<dbReference type="RefSeq" id="XP_043164205.1">
    <property type="nucleotide sequence ID" value="XM_043308270.1"/>
</dbReference>
<feature type="region of interest" description="Disordered" evidence="1">
    <location>
        <begin position="42"/>
        <end position="62"/>
    </location>
</feature>
<feature type="compositionally biased region" description="Basic and acidic residues" evidence="1">
    <location>
        <begin position="306"/>
        <end position="315"/>
    </location>
</feature>
<proteinExistence type="predicted"/>
<feature type="region of interest" description="Disordered" evidence="1">
    <location>
        <begin position="488"/>
        <end position="513"/>
    </location>
</feature>